<feature type="region of interest" description="Disordered" evidence="1">
    <location>
        <begin position="1"/>
        <end position="25"/>
    </location>
</feature>
<gene>
    <name evidence="2" type="ORF">EVJ58_g7741</name>
</gene>
<evidence type="ECO:0000256" key="1">
    <source>
        <dbReference type="SAM" id="MobiDB-lite"/>
    </source>
</evidence>
<comment type="caution">
    <text evidence="2">The sequence shown here is derived from an EMBL/GenBank/DDBJ whole genome shotgun (WGS) entry which is preliminary data.</text>
</comment>
<dbReference type="EMBL" id="SEKV01000518">
    <property type="protein sequence ID" value="TFY56274.1"/>
    <property type="molecule type" value="Genomic_DNA"/>
</dbReference>
<organism evidence="2 3">
    <name type="scientific">Rhodofomes roseus</name>
    <dbReference type="NCBI Taxonomy" id="34475"/>
    <lineage>
        <taxon>Eukaryota</taxon>
        <taxon>Fungi</taxon>
        <taxon>Dikarya</taxon>
        <taxon>Basidiomycota</taxon>
        <taxon>Agaricomycotina</taxon>
        <taxon>Agaricomycetes</taxon>
        <taxon>Polyporales</taxon>
        <taxon>Rhodofomes</taxon>
    </lineage>
</organism>
<feature type="region of interest" description="Disordered" evidence="1">
    <location>
        <begin position="417"/>
        <end position="462"/>
    </location>
</feature>
<name>A0A4Y9Y1D2_9APHY</name>
<evidence type="ECO:0000313" key="2">
    <source>
        <dbReference type="EMBL" id="TFY56274.1"/>
    </source>
</evidence>
<evidence type="ECO:0000313" key="3">
    <source>
        <dbReference type="Proteomes" id="UP000298390"/>
    </source>
</evidence>
<dbReference type="AlphaFoldDB" id="A0A4Y9Y1D2"/>
<proteinExistence type="predicted"/>
<feature type="compositionally biased region" description="Low complexity" evidence="1">
    <location>
        <begin position="244"/>
        <end position="261"/>
    </location>
</feature>
<protein>
    <submittedName>
        <fullName evidence="2">Uncharacterized protein</fullName>
    </submittedName>
</protein>
<feature type="region of interest" description="Disordered" evidence="1">
    <location>
        <begin position="244"/>
        <end position="327"/>
    </location>
</feature>
<feature type="compositionally biased region" description="Acidic residues" evidence="1">
    <location>
        <begin position="306"/>
        <end position="317"/>
    </location>
</feature>
<reference evidence="2 3" key="1">
    <citation type="submission" date="2019-01" db="EMBL/GenBank/DDBJ databases">
        <title>Genome sequencing of the rare red list fungi Fomitopsis rosea.</title>
        <authorList>
            <person name="Buettner E."/>
            <person name="Kellner H."/>
        </authorList>
    </citation>
    <scope>NUCLEOTIDE SEQUENCE [LARGE SCALE GENOMIC DNA]</scope>
    <source>
        <strain evidence="2 3">DSM 105464</strain>
    </source>
</reference>
<dbReference type="Proteomes" id="UP000298390">
    <property type="component" value="Unassembled WGS sequence"/>
</dbReference>
<accession>A0A4Y9Y1D2</accession>
<feature type="compositionally biased region" description="Polar residues" evidence="1">
    <location>
        <begin position="263"/>
        <end position="276"/>
    </location>
</feature>
<sequence length="462" mass="49755">MFGENTMAGFLRRHSETLSRSPPNTLRIPNATFAYGEHFSQTNVSSTPRYNVGSYAGPNVQAPAAGPNTGAGYTSISPQHAWPMGDQPMQFSNSHPAFCEPAQPTSAYYNESAASHLVGYPESSQRTLLPETAYGSAYGSSYPDAVSFGESSAMHGSVSAGAQYGIYGIPAAVSDRQHGHGQQQSFEANRTSTYGTNNQYLNAQADFEQPSATHRMLPQLSPTLFHGLGATHTTSLYPMVYASPTSTTSTSGPSTHSEPSSALHDTQSSRLPQFSQPLRRHSMDSVHSVHDPMSPSSVPALVYDADTGDDYDDDSESDPPSASSELAHLPYQSTRTAGINGPSNCSTSQSQFTVGFDTPLVSDVHEVGKLPSKLRWIPQSLSTRTNVEHLRDAPSDSEEEYLRPSCPMLSVPLPPVISSSPTWNPDDRYEERDSYADAETSPYIPSQWRGLPGPAIMSSSSI</sequence>
<dbReference type="STRING" id="34475.A0A4Y9Y1D2"/>
<feature type="compositionally biased region" description="Basic and acidic residues" evidence="1">
    <location>
        <begin position="425"/>
        <end position="435"/>
    </location>
</feature>
<feature type="compositionally biased region" description="Basic and acidic residues" evidence="1">
    <location>
        <begin position="281"/>
        <end position="290"/>
    </location>
</feature>